<evidence type="ECO:0000256" key="1">
    <source>
        <dbReference type="SAM" id="MobiDB-lite"/>
    </source>
</evidence>
<evidence type="ECO:0000259" key="3">
    <source>
        <dbReference type="Pfam" id="PF13828"/>
    </source>
</evidence>
<name>A0A6I8M0K6_9PSEU</name>
<feature type="domain" description="Septum formation-related" evidence="4">
    <location>
        <begin position="113"/>
        <end position="208"/>
    </location>
</feature>
<protein>
    <recommendedName>
        <fullName evidence="7">Septum formation-related domain-containing protein</fullName>
    </recommendedName>
</protein>
<evidence type="ECO:0000313" key="5">
    <source>
        <dbReference type="EMBL" id="VVJ22353.1"/>
    </source>
</evidence>
<feature type="transmembrane region" description="Helical" evidence="2">
    <location>
        <begin position="74"/>
        <end position="97"/>
    </location>
</feature>
<evidence type="ECO:0008006" key="7">
    <source>
        <dbReference type="Google" id="ProtNLM"/>
    </source>
</evidence>
<dbReference type="AlphaFoldDB" id="A0A6I8M0K6"/>
<evidence type="ECO:0000313" key="6">
    <source>
        <dbReference type="Proteomes" id="UP000399805"/>
    </source>
</evidence>
<dbReference type="RefSeq" id="WP_155547117.1">
    <property type="nucleotide sequence ID" value="NZ_CABVGP010000002.1"/>
</dbReference>
<sequence>MSEQYPGGATPPNPPQWMQVAPAPPGPRGRNTFAVASLILGILGVCGFSLVLGLIFGIVALVQIGRTNQAGRGMAIAGIVISLLWVGALTIGVIVLVNRAELLGTTPTIVGLKPGECYTAPPAYSLDATKVACTVPHDGEAFATVPLKGYFEGEYPGEDMLEAQAKAGCDAQRAAVFGPGYVPPVEASVGVFYPDSKAWLAGKSAAVCTFQVTSERQLTGPLPH</sequence>
<evidence type="ECO:0000256" key="2">
    <source>
        <dbReference type="SAM" id="Phobius"/>
    </source>
</evidence>
<accession>A0A6I8M0K6</accession>
<keyword evidence="2" id="KW-0472">Membrane</keyword>
<feature type="transmembrane region" description="Helical" evidence="2">
    <location>
        <begin position="33"/>
        <end position="62"/>
    </location>
</feature>
<evidence type="ECO:0000259" key="4">
    <source>
        <dbReference type="Pfam" id="PF13845"/>
    </source>
</evidence>
<keyword evidence="2" id="KW-1133">Transmembrane helix</keyword>
<dbReference type="Pfam" id="PF13845">
    <property type="entry name" value="Septum_form"/>
    <property type="match status" value="1"/>
</dbReference>
<reference evidence="5 6" key="1">
    <citation type="submission" date="2019-09" db="EMBL/GenBank/DDBJ databases">
        <authorList>
            <person name="Leyn A S."/>
        </authorList>
    </citation>
    <scope>NUCLEOTIDE SEQUENCE [LARGE SCALE GENOMIC DNA]</scope>
    <source>
        <strain evidence="5">AA231_1</strain>
    </source>
</reference>
<keyword evidence="6" id="KW-1185">Reference proteome</keyword>
<dbReference type="InterPro" id="IPR025241">
    <property type="entry name" value="DUF4190"/>
</dbReference>
<keyword evidence="2" id="KW-0812">Transmembrane</keyword>
<dbReference type="Pfam" id="PF13828">
    <property type="entry name" value="DUF4190"/>
    <property type="match status" value="1"/>
</dbReference>
<gene>
    <name evidence="5" type="ORF">AA23TX_07364</name>
</gene>
<organism evidence="5 6">
    <name type="scientific">Amycolatopsis camponoti</name>
    <dbReference type="NCBI Taxonomy" id="2606593"/>
    <lineage>
        <taxon>Bacteria</taxon>
        <taxon>Bacillati</taxon>
        <taxon>Actinomycetota</taxon>
        <taxon>Actinomycetes</taxon>
        <taxon>Pseudonocardiales</taxon>
        <taxon>Pseudonocardiaceae</taxon>
        <taxon>Amycolatopsis</taxon>
    </lineage>
</organism>
<dbReference type="EMBL" id="CABVGP010000002">
    <property type="protein sequence ID" value="VVJ22353.1"/>
    <property type="molecule type" value="Genomic_DNA"/>
</dbReference>
<dbReference type="Proteomes" id="UP000399805">
    <property type="component" value="Unassembled WGS sequence"/>
</dbReference>
<feature type="region of interest" description="Disordered" evidence="1">
    <location>
        <begin position="1"/>
        <end position="23"/>
    </location>
</feature>
<proteinExistence type="predicted"/>
<dbReference type="InterPro" id="IPR026004">
    <property type="entry name" value="Septum_form"/>
</dbReference>
<feature type="domain" description="DUF4190" evidence="3">
    <location>
        <begin position="34"/>
        <end position="90"/>
    </location>
</feature>